<dbReference type="EMBL" id="RBDX01000021">
    <property type="protein sequence ID" value="RKN06353.1"/>
    <property type="molecule type" value="Genomic_DNA"/>
</dbReference>
<dbReference type="Gene3D" id="1.10.260.40">
    <property type="entry name" value="lambda repressor-like DNA-binding domains"/>
    <property type="match status" value="1"/>
</dbReference>
<evidence type="ECO:0000256" key="2">
    <source>
        <dbReference type="ARBA" id="ARBA00023125"/>
    </source>
</evidence>
<evidence type="ECO:0000313" key="8">
    <source>
        <dbReference type="Proteomes" id="UP000275024"/>
    </source>
</evidence>
<feature type="domain" description="HTH lacI-type" evidence="4">
    <location>
        <begin position="16"/>
        <end position="70"/>
    </location>
</feature>
<name>A0A3A9W1N5_9ACTN</name>
<dbReference type="InterPro" id="IPR000843">
    <property type="entry name" value="HTH_LacI"/>
</dbReference>
<dbReference type="Proteomes" id="UP000268652">
    <property type="component" value="Unassembled WGS sequence"/>
</dbReference>
<comment type="caution">
    <text evidence="5">The sequence shown here is derived from an EMBL/GenBank/DDBJ whole genome shotgun (WGS) entry which is preliminary data.</text>
</comment>
<keyword evidence="1" id="KW-0805">Transcription regulation</keyword>
<dbReference type="PANTHER" id="PTHR30146">
    <property type="entry name" value="LACI-RELATED TRANSCRIPTIONAL REPRESSOR"/>
    <property type="match status" value="1"/>
</dbReference>
<protein>
    <submittedName>
        <fullName evidence="5">LacI family transcriptional regulator</fullName>
    </submittedName>
</protein>
<dbReference type="Gene3D" id="3.40.50.2300">
    <property type="match status" value="2"/>
</dbReference>
<dbReference type="InterPro" id="IPR046335">
    <property type="entry name" value="LacI/GalR-like_sensor"/>
</dbReference>
<dbReference type="PROSITE" id="PS00356">
    <property type="entry name" value="HTH_LACI_1"/>
    <property type="match status" value="1"/>
</dbReference>
<gene>
    <name evidence="6" type="ORF">D7318_21740</name>
    <name evidence="5" type="ORF">D7319_22880</name>
</gene>
<evidence type="ECO:0000259" key="4">
    <source>
        <dbReference type="PROSITE" id="PS50932"/>
    </source>
</evidence>
<dbReference type="SUPFAM" id="SSF53822">
    <property type="entry name" value="Periplasmic binding protein-like I"/>
    <property type="match status" value="1"/>
</dbReference>
<dbReference type="Pfam" id="PF00356">
    <property type="entry name" value="LacI"/>
    <property type="match status" value="1"/>
</dbReference>
<evidence type="ECO:0000313" key="6">
    <source>
        <dbReference type="EMBL" id="RKN18683.1"/>
    </source>
</evidence>
<evidence type="ECO:0000313" key="7">
    <source>
        <dbReference type="Proteomes" id="UP000268652"/>
    </source>
</evidence>
<dbReference type="Pfam" id="PF13377">
    <property type="entry name" value="Peripla_BP_3"/>
    <property type="match status" value="1"/>
</dbReference>
<reference evidence="7 8" key="1">
    <citation type="submission" date="2018-09" db="EMBL/GenBank/DDBJ databases">
        <title>Streptomyces sp. nov. DS1-2, an endophytic actinomycete isolated from roots of Dendrobium scabrilingue.</title>
        <authorList>
            <person name="Kuncharoen N."/>
            <person name="Kudo T."/>
            <person name="Ohkuma M."/>
            <person name="Yuki M."/>
            <person name="Tanasupawat S."/>
        </authorList>
    </citation>
    <scope>NUCLEOTIDE SEQUENCE [LARGE SCALE GENOMIC DNA]</scope>
    <source>
        <strain evidence="5 8">AZ1-7</strain>
        <strain evidence="6 7">DS1-2</strain>
    </source>
</reference>
<accession>A0A3A9W1N5</accession>
<evidence type="ECO:0000256" key="3">
    <source>
        <dbReference type="ARBA" id="ARBA00023163"/>
    </source>
</evidence>
<keyword evidence="2" id="KW-0238">DNA-binding</keyword>
<evidence type="ECO:0000313" key="5">
    <source>
        <dbReference type="EMBL" id="RKN06353.1"/>
    </source>
</evidence>
<dbReference type="OrthoDB" id="9785139at2"/>
<sequence>MAKESLPRPRTAGRPPTIHEVARLAGVSHQTVSRFLRDDPTMRPDTTRRVARAVAELGYRPNLAARTMRTRRSNRIAVILPRSTERMPTRMLSGAAAAAHEAGYRLDVVSLEGDAAERAAHLESLLQPESTDGILSFTSLGTNAGDPAPSDFPVPIVIDGVYDDQMRSLGVFADASMAADMLRHLADLGHRRFIHVTGHPDWASARDRRAVYEATIAELGLESVAVVEGDWSTKSGWDAATRVIAGSGATAVFAASDHVAFGVILGLQSLGIQVPRDVSVFGWDDDEVGRYFRPRLTTISVDRERQGRQAVRQLLALLRGESLQVRPVGAADLNRIILRDSTGPAPRPTA</sequence>
<dbReference type="EMBL" id="RBDY01000018">
    <property type="protein sequence ID" value="RKN18683.1"/>
    <property type="molecule type" value="Genomic_DNA"/>
</dbReference>
<dbReference type="AlphaFoldDB" id="A0A3A9W1N5"/>
<proteinExistence type="predicted"/>
<dbReference type="CDD" id="cd01392">
    <property type="entry name" value="HTH_LacI"/>
    <property type="match status" value="1"/>
</dbReference>
<dbReference type="PROSITE" id="PS50932">
    <property type="entry name" value="HTH_LACI_2"/>
    <property type="match status" value="1"/>
</dbReference>
<dbReference type="Proteomes" id="UP000275024">
    <property type="component" value="Unassembled WGS sequence"/>
</dbReference>
<evidence type="ECO:0000256" key="1">
    <source>
        <dbReference type="ARBA" id="ARBA00023015"/>
    </source>
</evidence>
<dbReference type="GO" id="GO:0003700">
    <property type="term" value="F:DNA-binding transcription factor activity"/>
    <property type="evidence" value="ECO:0007669"/>
    <property type="project" value="TreeGrafter"/>
</dbReference>
<dbReference type="SUPFAM" id="SSF47413">
    <property type="entry name" value="lambda repressor-like DNA-binding domains"/>
    <property type="match status" value="1"/>
</dbReference>
<dbReference type="InterPro" id="IPR010982">
    <property type="entry name" value="Lambda_DNA-bd_dom_sf"/>
</dbReference>
<dbReference type="InterPro" id="IPR028082">
    <property type="entry name" value="Peripla_BP_I"/>
</dbReference>
<dbReference type="PANTHER" id="PTHR30146:SF109">
    <property type="entry name" value="HTH-TYPE TRANSCRIPTIONAL REGULATOR GALS"/>
    <property type="match status" value="1"/>
</dbReference>
<organism evidence="5 8">
    <name type="scientific">Streptomyces radicis</name>
    <dbReference type="NCBI Taxonomy" id="1750517"/>
    <lineage>
        <taxon>Bacteria</taxon>
        <taxon>Bacillati</taxon>
        <taxon>Actinomycetota</taxon>
        <taxon>Actinomycetes</taxon>
        <taxon>Kitasatosporales</taxon>
        <taxon>Streptomycetaceae</taxon>
        <taxon>Streptomyces</taxon>
    </lineage>
</organism>
<keyword evidence="3" id="KW-0804">Transcription</keyword>
<keyword evidence="7" id="KW-1185">Reference proteome</keyword>
<dbReference type="GO" id="GO:0000976">
    <property type="term" value="F:transcription cis-regulatory region binding"/>
    <property type="evidence" value="ECO:0007669"/>
    <property type="project" value="TreeGrafter"/>
</dbReference>
<dbReference type="SMART" id="SM00354">
    <property type="entry name" value="HTH_LACI"/>
    <property type="match status" value="1"/>
</dbReference>